<feature type="compositionally biased region" description="Polar residues" evidence="1">
    <location>
        <begin position="102"/>
        <end position="120"/>
    </location>
</feature>
<evidence type="ECO:0000259" key="3">
    <source>
        <dbReference type="Pfam" id="PF14341"/>
    </source>
</evidence>
<keyword evidence="5" id="KW-1185">Reference proteome</keyword>
<reference evidence="4 5" key="1">
    <citation type="submission" date="2022-07" db="EMBL/GenBank/DDBJ databases">
        <title>Methylomonas rivi sp. nov., Methylomonas rosea sp. nov., Methylomonas aureus sp. nov. and Methylomonas subterranea sp. nov., four novel methanotrophs isolated from a freshwater creek and the deep terrestrial subsurface.</title>
        <authorList>
            <person name="Abin C."/>
            <person name="Sankaranarayanan K."/>
            <person name="Garner C."/>
            <person name="Sindelar R."/>
            <person name="Kotary K."/>
            <person name="Garner R."/>
            <person name="Barclay S."/>
            <person name="Lawson P."/>
            <person name="Krumholz L."/>
        </authorList>
    </citation>
    <scope>NUCLEOTIDE SEQUENCE [LARGE SCALE GENOMIC DNA]</scope>
    <source>
        <strain evidence="4 5">WSC-6</strain>
    </source>
</reference>
<evidence type="ECO:0000259" key="2">
    <source>
        <dbReference type="Pfam" id="PF13681"/>
    </source>
</evidence>
<name>A0ABT1U0C7_9GAMM</name>
<feature type="domain" description="PilX/PilW C-terminal" evidence="2">
    <location>
        <begin position="93"/>
        <end position="168"/>
    </location>
</feature>
<feature type="domain" description="Type 4 fimbrial biogenesis protein PilX N-terminal" evidence="3">
    <location>
        <begin position="9"/>
        <end position="59"/>
    </location>
</feature>
<evidence type="ECO:0000313" key="4">
    <source>
        <dbReference type="EMBL" id="MCQ8127275.1"/>
    </source>
</evidence>
<dbReference type="InterPro" id="IPR025746">
    <property type="entry name" value="PilX_N_dom"/>
</dbReference>
<dbReference type="Pfam" id="PF13681">
    <property type="entry name" value="PilX"/>
    <property type="match status" value="1"/>
</dbReference>
<gene>
    <name evidence="4" type="ORF">NP596_02295</name>
</gene>
<evidence type="ECO:0000313" key="5">
    <source>
        <dbReference type="Proteomes" id="UP001524586"/>
    </source>
</evidence>
<comment type="caution">
    <text evidence="4">The sequence shown here is derived from an EMBL/GenBank/DDBJ whole genome shotgun (WGS) entry which is preliminary data.</text>
</comment>
<sequence>MPNISNNQAGAVLVVSLIMLLLLTIIGVSGVQSTSLEEKMAGNNRDRNLAFQSAEAALRAGEARIETLWNGGTGSIQAFCTGTAGQFSTVAGCNNAPPDPETATTWTDDNKSVTHNTGSSEVGTQPRYFITYVTAYNPGPPVTPISFIVTARGTGGQDATEVILQSHFGGDSTFLP</sequence>
<dbReference type="RefSeq" id="WP_256613590.1">
    <property type="nucleotide sequence ID" value="NZ_JANIBK010000006.1"/>
</dbReference>
<accession>A0ABT1U0C7</accession>
<dbReference type="Pfam" id="PF14341">
    <property type="entry name" value="PilX_N"/>
    <property type="match status" value="1"/>
</dbReference>
<organism evidence="4 5">
    <name type="scientific">Methylomonas rivi</name>
    <dbReference type="NCBI Taxonomy" id="2952226"/>
    <lineage>
        <taxon>Bacteria</taxon>
        <taxon>Pseudomonadati</taxon>
        <taxon>Pseudomonadota</taxon>
        <taxon>Gammaproteobacteria</taxon>
        <taxon>Methylococcales</taxon>
        <taxon>Methylococcaceae</taxon>
        <taxon>Methylomonas</taxon>
    </lineage>
</organism>
<feature type="region of interest" description="Disordered" evidence="1">
    <location>
        <begin position="98"/>
        <end position="120"/>
    </location>
</feature>
<dbReference type="EMBL" id="JANIBK010000006">
    <property type="protein sequence ID" value="MCQ8127275.1"/>
    <property type="molecule type" value="Genomic_DNA"/>
</dbReference>
<dbReference type="Proteomes" id="UP001524586">
    <property type="component" value="Unassembled WGS sequence"/>
</dbReference>
<evidence type="ECO:0000256" key="1">
    <source>
        <dbReference type="SAM" id="MobiDB-lite"/>
    </source>
</evidence>
<dbReference type="InterPro" id="IPR025205">
    <property type="entry name" value="PilX/PilW_C"/>
</dbReference>
<protein>
    <submittedName>
        <fullName evidence="4">PilX N-terminal domain-containing pilus assembly protein</fullName>
    </submittedName>
</protein>
<proteinExistence type="predicted"/>